<dbReference type="PANTHER" id="PTHR24186:SF2">
    <property type="entry name" value="OS02G0735700 PROTEIN"/>
    <property type="match status" value="1"/>
</dbReference>
<feature type="transmembrane region" description="Helical" evidence="8">
    <location>
        <begin position="349"/>
        <end position="371"/>
    </location>
</feature>
<evidence type="ECO:0000256" key="2">
    <source>
        <dbReference type="ARBA" id="ARBA00022692"/>
    </source>
</evidence>
<dbReference type="InterPro" id="IPR036770">
    <property type="entry name" value="Ankyrin_rpt-contain_sf"/>
</dbReference>
<dbReference type="Gene3D" id="1.25.40.20">
    <property type="entry name" value="Ankyrin repeat-containing domain"/>
    <property type="match status" value="2"/>
</dbReference>
<reference evidence="10" key="1">
    <citation type="submission" date="2017-07" db="EMBL/GenBank/DDBJ databases">
        <title>Taro Niue Genome Assembly and Annotation.</title>
        <authorList>
            <person name="Atibalentja N."/>
            <person name="Keating K."/>
            <person name="Fields C.J."/>
        </authorList>
    </citation>
    <scope>NUCLEOTIDE SEQUENCE</scope>
    <source>
        <strain evidence="10">Niue_2</strain>
        <tissue evidence="10">Leaf</tissue>
    </source>
</reference>
<evidence type="ECO:0000256" key="8">
    <source>
        <dbReference type="SAM" id="Phobius"/>
    </source>
</evidence>
<organism evidence="10 11">
    <name type="scientific">Colocasia esculenta</name>
    <name type="common">Wild taro</name>
    <name type="synonym">Arum esculentum</name>
    <dbReference type="NCBI Taxonomy" id="4460"/>
    <lineage>
        <taxon>Eukaryota</taxon>
        <taxon>Viridiplantae</taxon>
        <taxon>Streptophyta</taxon>
        <taxon>Embryophyta</taxon>
        <taxon>Tracheophyta</taxon>
        <taxon>Spermatophyta</taxon>
        <taxon>Magnoliopsida</taxon>
        <taxon>Liliopsida</taxon>
        <taxon>Araceae</taxon>
        <taxon>Aroideae</taxon>
        <taxon>Colocasieae</taxon>
        <taxon>Colocasia</taxon>
    </lineage>
</organism>
<dbReference type="InterPro" id="IPR026961">
    <property type="entry name" value="PGG_dom"/>
</dbReference>
<feature type="repeat" description="ANK" evidence="7">
    <location>
        <begin position="194"/>
        <end position="227"/>
    </location>
</feature>
<dbReference type="SMART" id="SM00248">
    <property type="entry name" value="ANK"/>
    <property type="match status" value="6"/>
</dbReference>
<evidence type="ECO:0000313" key="11">
    <source>
        <dbReference type="Proteomes" id="UP000652761"/>
    </source>
</evidence>
<evidence type="ECO:0000313" key="10">
    <source>
        <dbReference type="EMBL" id="MQM01206.1"/>
    </source>
</evidence>
<dbReference type="Pfam" id="PF13962">
    <property type="entry name" value="PGG"/>
    <property type="match status" value="1"/>
</dbReference>
<feature type="transmembrane region" description="Helical" evidence="8">
    <location>
        <begin position="391"/>
        <end position="420"/>
    </location>
</feature>
<gene>
    <name evidence="10" type="ORF">Taro_033957</name>
</gene>
<dbReference type="PROSITE" id="PS50088">
    <property type="entry name" value="ANK_REPEAT"/>
    <property type="match status" value="2"/>
</dbReference>
<evidence type="ECO:0000259" key="9">
    <source>
        <dbReference type="Pfam" id="PF13962"/>
    </source>
</evidence>
<evidence type="ECO:0000256" key="6">
    <source>
        <dbReference type="ARBA" id="ARBA00023136"/>
    </source>
</evidence>
<dbReference type="AlphaFoldDB" id="A0A843VZD6"/>
<proteinExistence type="predicted"/>
<keyword evidence="4 8" id="KW-1133">Transmembrane helix</keyword>
<dbReference type="Pfam" id="PF00023">
    <property type="entry name" value="Ank"/>
    <property type="match status" value="1"/>
</dbReference>
<evidence type="ECO:0000256" key="7">
    <source>
        <dbReference type="PROSITE-ProRule" id="PRU00023"/>
    </source>
</evidence>
<evidence type="ECO:0000256" key="4">
    <source>
        <dbReference type="ARBA" id="ARBA00022989"/>
    </source>
</evidence>
<sequence length="535" mass="58672">MDLRLRSHQQPFFAAVGAGDLDALRRIVEGPDGVRAGSDEAEMAAAVAALMAARNEKGQTGLHVAAEGNQEEVLCYLVGFCDFETAAIRANVGITAFHVAAKCGHTGIVKEFLALWPQLCRICDPSNTSPLYSAAILDHLDVVKAILDADGSSIRIVRKNGKTSLHVTARIGHHRIVKALIEKDPGIVPITDKKGQTALHMAVKGRNPDVVEEMLFVDRSILNARDKKGNTALHIATRKWRPEMVCLLLSYESIEVNSINNQKETAMDLADKIPYGESALQIKESLHDAGAKHARYVGQIDETSELRRQVSDLKHDLHSQLKQNEKTNKRVTGIAKDLRKLHREAVQNTINSVTLVAVLIASVAFMALFNLPGQYLQGGENVGKAHVAENIGFRTFCLLNATALFISLAVVVVQITLVAWETGAQKQVVAVVNKLMWAACVCILGAFLSIAFVDVGKDAPWMAILVTVIGGPMMIITLGIMCFLVFRQYFRFGNDSQRRLSRRGSGSKSYSWSRYSAASDPETFYSDHEKKIYAL</sequence>
<evidence type="ECO:0000256" key="3">
    <source>
        <dbReference type="ARBA" id="ARBA00022737"/>
    </source>
</evidence>
<name>A0A843VZD6_COLES</name>
<dbReference type="InterPro" id="IPR002110">
    <property type="entry name" value="Ankyrin_rpt"/>
</dbReference>
<keyword evidence="11" id="KW-1185">Reference proteome</keyword>
<evidence type="ECO:0000256" key="5">
    <source>
        <dbReference type="ARBA" id="ARBA00023043"/>
    </source>
</evidence>
<protein>
    <recommendedName>
        <fullName evidence="9">PGG domain-containing protein</fullName>
    </recommendedName>
</protein>
<dbReference type="PROSITE" id="PS50297">
    <property type="entry name" value="ANK_REP_REGION"/>
    <property type="match status" value="1"/>
</dbReference>
<keyword evidence="5 7" id="KW-0040">ANK repeat</keyword>
<comment type="subcellular location">
    <subcellularLocation>
        <location evidence="1">Membrane</location>
        <topology evidence="1">Multi-pass membrane protein</topology>
    </subcellularLocation>
</comment>
<dbReference type="OrthoDB" id="194358at2759"/>
<dbReference type="SUPFAM" id="SSF48403">
    <property type="entry name" value="Ankyrin repeat"/>
    <property type="match status" value="1"/>
</dbReference>
<keyword evidence="6 8" id="KW-0472">Membrane</keyword>
<feature type="transmembrane region" description="Helical" evidence="8">
    <location>
        <begin position="432"/>
        <end position="453"/>
    </location>
</feature>
<dbReference type="PANTHER" id="PTHR24186">
    <property type="entry name" value="PROTEIN PHOSPHATASE 1 REGULATORY SUBUNIT"/>
    <property type="match status" value="1"/>
</dbReference>
<feature type="transmembrane region" description="Helical" evidence="8">
    <location>
        <begin position="459"/>
        <end position="486"/>
    </location>
</feature>
<evidence type="ECO:0000256" key="1">
    <source>
        <dbReference type="ARBA" id="ARBA00004141"/>
    </source>
</evidence>
<dbReference type="SMR" id="A0A843VZD6"/>
<feature type="repeat" description="ANK" evidence="7">
    <location>
        <begin position="160"/>
        <end position="183"/>
    </location>
</feature>
<dbReference type="Proteomes" id="UP000652761">
    <property type="component" value="Unassembled WGS sequence"/>
</dbReference>
<dbReference type="Pfam" id="PF12796">
    <property type="entry name" value="Ank_2"/>
    <property type="match status" value="2"/>
</dbReference>
<dbReference type="EMBL" id="NMUH01002636">
    <property type="protein sequence ID" value="MQM01206.1"/>
    <property type="molecule type" value="Genomic_DNA"/>
</dbReference>
<keyword evidence="2 8" id="KW-0812">Transmembrane</keyword>
<dbReference type="GO" id="GO:0005886">
    <property type="term" value="C:plasma membrane"/>
    <property type="evidence" value="ECO:0007669"/>
    <property type="project" value="TreeGrafter"/>
</dbReference>
<feature type="domain" description="PGG" evidence="9">
    <location>
        <begin position="344"/>
        <end position="452"/>
    </location>
</feature>
<keyword evidence="3" id="KW-0677">Repeat</keyword>
<comment type="caution">
    <text evidence="10">The sequence shown here is derived from an EMBL/GenBank/DDBJ whole genome shotgun (WGS) entry which is preliminary data.</text>
</comment>
<accession>A0A843VZD6</accession>